<evidence type="ECO:0008006" key="4">
    <source>
        <dbReference type="Google" id="ProtNLM"/>
    </source>
</evidence>
<name>A0AA46SVL6_9XANT</name>
<keyword evidence="1" id="KW-0472">Membrane</keyword>
<keyword evidence="1" id="KW-1133">Transmembrane helix</keyword>
<dbReference type="EMBL" id="CP099534">
    <property type="protein sequence ID" value="UYK89303.1"/>
    <property type="molecule type" value="Genomic_DNA"/>
</dbReference>
<sequence length="115" mass="12445">MNQNESSETSAQPVVLPEHIRQNLKKYRQHAERITCLECGYVGPMGIKMSIKPWYATWWGSILLAVIAASIASAVFGGIGMMIAVIVGGVVSALALSGSREIHSCPNCEVDLQTR</sequence>
<protein>
    <recommendedName>
        <fullName evidence="4">Transmembrane protein</fullName>
    </recommendedName>
</protein>
<feature type="transmembrane region" description="Helical" evidence="1">
    <location>
        <begin position="54"/>
        <end position="72"/>
    </location>
</feature>
<accession>A0AA46SVL6</accession>
<evidence type="ECO:0000313" key="2">
    <source>
        <dbReference type="EMBL" id="UYK89303.1"/>
    </source>
</evidence>
<gene>
    <name evidence="2" type="ORF">NG824_02255</name>
</gene>
<dbReference type="RefSeq" id="WP_267093383.1">
    <property type="nucleotide sequence ID" value="NZ_CP099534.1"/>
</dbReference>
<evidence type="ECO:0000313" key="3">
    <source>
        <dbReference type="Proteomes" id="UP001164392"/>
    </source>
</evidence>
<organism evidence="2 3">
    <name type="scientific">Xanthomonas sacchari</name>
    <dbReference type="NCBI Taxonomy" id="56458"/>
    <lineage>
        <taxon>Bacteria</taxon>
        <taxon>Pseudomonadati</taxon>
        <taxon>Pseudomonadota</taxon>
        <taxon>Gammaproteobacteria</taxon>
        <taxon>Lysobacterales</taxon>
        <taxon>Lysobacteraceae</taxon>
        <taxon>Xanthomonas</taxon>
    </lineage>
</organism>
<proteinExistence type="predicted"/>
<dbReference type="Proteomes" id="UP001164392">
    <property type="component" value="Chromosome"/>
</dbReference>
<dbReference type="AlphaFoldDB" id="A0AA46SVL6"/>
<feature type="transmembrane region" description="Helical" evidence="1">
    <location>
        <begin position="78"/>
        <end position="96"/>
    </location>
</feature>
<keyword evidence="1" id="KW-0812">Transmembrane</keyword>
<evidence type="ECO:0000256" key="1">
    <source>
        <dbReference type="SAM" id="Phobius"/>
    </source>
</evidence>
<reference evidence="2" key="1">
    <citation type="submission" date="2022-06" db="EMBL/GenBank/DDBJ databases">
        <title>Dynamics of rice microbiomes reveals core vertical transmitted seed endophytes.</title>
        <authorList>
            <person name="Liao K."/>
            <person name="Zhang X."/>
        </authorList>
    </citation>
    <scope>NUCLEOTIDE SEQUENCE</scope>
    <source>
        <strain evidence="2">JR3-14</strain>
    </source>
</reference>